<protein>
    <submittedName>
        <fullName evidence="1">Uncharacterized protein</fullName>
    </submittedName>
</protein>
<name>A0A938BRH4_UNCW3</name>
<organism evidence="1 2">
    <name type="scientific">candidate division WOR-3 bacterium</name>
    <dbReference type="NCBI Taxonomy" id="2052148"/>
    <lineage>
        <taxon>Bacteria</taxon>
        <taxon>Bacteria division WOR-3</taxon>
    </lineage>
</organism>
<evidence type="ECO:0000313" key="2">
    <source>
        <dbReference type="Proteomes" id="UP000779900"/>
    </source>
</evidence>
<dbReference type="Proteomes" id="UP000779900">
    <property type="component" value="Unassembled WGS sequence"/>
</dbReference>
<evidence type="ECO:0000313" key="1">
    <source>
        <dbReference type="EMBL" id="MBM3331635.1"/>
    </source>
</evidence>
<accession>A0A938BRH4</accession>
<dbReference type="AlphaFoldDB" id="A0A938BRH4"/>
<gene>
    <name evidence="1" type="ORF">FJY68_07275</name>
</gene>
<sequence length="95" mass="10503">MSTLLLLALVGADFPICTASGFTGYSSVVYAQDQFYVFWEDQREYPLTGVYGARVTKQGQVLDPAGVEFYTDSVGYRVSAAWDGSNFLVVTRQHC</sequence>
<comment type="caution">
    <text evidence="1">The sequence shown here is derived from an EMBL/GenBank/DDBJ whole genome shotgun (WGS) entry which is preliminary data.</text>
</comment>
<reference evidence="1" key="1">
    <citation type="submission" date="2019-03" db="EMBL/GenBank/DDBJ databases">
        <title>Lake Tanganyika Metagenome-Assembled Genomes (MAGs).</title>
        <authorList>
            <person name="Tran P."/>
        </authorList>
    </citation>
    <scope>NUCLEOTIDE SEQUENCE</scope>
    <source>
        <strain evidence="1">K_DeepCast_150m_m2_040</strain>
    </source>
</reference>
<dbReference type="EMBL" id="VGIR01000038">
    <property type="protein sequence ID" value="MBM3331635.1"/>
    <property type="molecule type" value="Genomic_DNA"/>
</dbReference>
<proteinExistence type="predicted"/>